<accession>A0A3B7MKV5</accession>
<dbReference type="PROSITE" id="PS51257">
    <property type="entry name" value="PROKAR_LIPOPROTEIN"/>
    <property type="match status" value="1"/>
</dbReference>
<sequence>MGIRQLTSVLVLLGCMGLLPSSSTAQAPPSDSIKPDYKTIFGYCLDGRVGAALPLLDWEKGKKVSAKDAQFKEAFDRRFKYGVDSSDFLASKKSAIDPLLAIFHRYWRASLLDASTKYESGFLSEVKEFLGNTVPGRKGQAIADDSVDAYFGQYIASKGLHATNGIGKTGRLYDLLVWRTEKDTTYSFAVNKDRLTVKVVFMDDFITLGWEEYATLGKLFPGGWATDEALFCVRKAYDLTSERFTISYLAHEGRHFDDYRLFPKLKSSADLEYRAKLTELSLANQSLYQLIEFFIMNANYDSENGHSVANYCAIRDLSKAVMGRAFEKDMQQWKSIPMDRINAAAYKVLEENTKALQAIGPGVEKYLKK</sequence>
<evidence type="ECO:0000256" key="1">
    <source>
        <dbReference type="SAM" id="SignalP"/>
    </source>
</evidence>
<dbReference type="EMBL" id="CP032157">
    <property type="protein sequence ID" value="AXY73740.1"/>
    <property type="molecule type" value="Genomic_DNA"/>
</dbReference>
<reference evidence="2 3" key="1">
    <citation type="submission" date="2018-09" db="EMBL/GenBank/DDBJ databases">
        <title>Genome sequencing of strain 6GH32-13.</title>
        <authorList>
            <person name="Weon H.-Y."/>
            <person name="Heo J."/>
            <person name="Kwon S.-W."/>
        </authorList>
    </citation>
    <scope>NUCLEOTIDE SEQUENCE [LARGE SCALE GENOMIC DNA]</scope>
    <source>
        <strain evidence="2 3">5GH32-13</strain>
    </source>
</reference>
<feature type="chain" id="PRO_5017803989" evidence="1">
    <location>
        <begin position="28"/>
        <end position="369"/>
    </location>
</feature>
<dbReference type="AlphaFoldDB" id="A0A3B7MKV5"/>
<dbReference type="Proteomes" id="UP000263900">
    <property type="component" value="Chromosome"/>
</dbReference>
<dbReference type="RefSeq" id="WP_119049575.1">
    <property type="nucleotide sequence ID" value="NZ_CP032157.1"/>
</dbReference>
<organism evidence="2 3">
    <name type="scientific">Paraflavitalea soli</name>
    <dbReference type="NCBI Taxonomy" id="2315862"/>
    <lineage>
        <taxon>Bacteria</taxon>
        <taxon>Pseudomonadati</taxon>
        <taxon>Bacteroidota</taxon>
        <taxon>Chitinophagia</taxon>
        <taxon>Chitinophagales</taxon>
        <taxon>Chitinophagaceae</taxon>
        <taxon>Paraflavitalea</taxon>
    </lineage>
</organism>
<proteinExistence type="predicted"/>
<gene>
    <name evidence="2" type="ORF">D3H65_07010</name>
</gene>
<protein>
    <submittedName>
        <fullName evidence="2">Uncharacterized protein</fullName>
    </submittedName>
</protein>
<feature type="signal peptide" evidence="1">
    <location>
        <begin position="1"/>
        <end position="27"/>
    </location>
</feature>
<evidence type="ECO:0000313" key="3">
    <source>
        <dbReference type="Proteomes" id="UP000263900"/>
    </source>
</evidence>
<keyword evidence="1" id="KW-0732">Signal</keyword>
<keyword evidence="3" id="KW-1185">Reference proteome</keyword>
<name>A0A3B7MKV5_9BACT</name>
<dbReference type="KEGG" id="pseg:D3H65_07010"/>
<dbReference type="OrthoDB" id="2823799at2"/>
<evidence type="ECO:0000313" key="2">
    <source>
        <dbReference type="EMBL" id="AXY73740.1"/>
    </source>
</evidence>